<sequence length="2047" mass="227450">MSEENTSAGSAVVEAIPPDGPVGGVPLAKPIHIQRLEHAVRLDSFLDFVDQCMEEPLLEGKSPEKDKDLEEIGREFVPKTLPNPVIDQGFLSDVKCDQDTVNSDTLAKAERRADKRKFFNFGKVKKNRRWLKAILLSDSSDLEDEEEEDKSLSKNDLREMLRLHKFGRQCKNQVYIESELQQYQYYSAGLLSNYDKFLDHQRTIVGPKKAKKTSSSSKIKEKLKRERDRKELSEDQGEPQMMQECVSDYDGSVAVFQDANRKFTSIKDVDARRKRIWLAIAKRDIPKAHKHRASVHNNILTNCRKMAQGCQKELRRAAIQSQRVCKETPYRARRLTREMMAFWKHYEKVEKEHRRKAEKEAQEQRRIDDEFREAKRTQRKLNFLITQTELYAHFMSRKLTGQGDEERNRILNMLDEKTPKRLRTVKQGLLVDIETDDYDTETMKQRALLNVTHAYNSFENSKNDFDTELHLPQQDSAFSLSTTSMDTEQHPQPSMFRGTLKSYQLKGMNWLINLYDCGINGILADEMGLGKTVQSIAFLAHLAESQGIWGPFLVVAPASTLHNWTQECSRFVPKFRVLPYWGNPQDRKTLRKFWGQSSSVLHTEQAEFHILVTSYQLVVQDIRYFQRIKWHYMILDEAQAIKSSSSVRWRLLLGFNCRNRLLLTGTPIQNSMAELWALLHFIMPTLFDSHEEFNDWFSKDIESHAEKQSGFDEEQLSRLHMILKPFMLRRVKKDVENELSDKIEILMYCQLSTRQRLFYRAIKNKISIEDLFKSHYSTTAQTQTNNLMNLVMQFRKVCNHPELFERRDTSSPFHTHLDEVTLPRLLLQDIIQNQPLRNKVLYHMLSIFTAENIHYSLFGEPSSSPGSSSCGSAFSFSCFVETTPAQLQSLKTGLMASWLLLFLVMKAAYRVYLDGIWKETVNSNRRLLLVRPLCATSQASRSCSPILQELLFTSWTTTLSSHNTHLFHHMPETGWHKRVRTRTSHTLTPAPTVLSSPQSSSSSSGVLSPLRHKSTSHASPSGAKSPGFTFAGSGKSPSSQGSESPAFKQVSSLIAPRMRPVTVRRCQRTDMPAFLFNTIPKVNAAPVNFYCKDRRETYQLSRLRHGDSIEAMQCVKYGSPEIYQERRSNLLRPPAVGGLSALKPHYGYTKIQIPDKDYLVTDSGKMHVLDDLLSQLKDQGHRVLIYSQMTRMIDILEEFLWHRKHTYMRLDGSSKISDRRDMVAGFQSRTDIFVFLLSTRAGGLGINLTAADTVIFYDSDWNPTVDQQAMDRAHRLGQTKQVTVYRLICKGTIEEHILERAREKSEIQRMVISGGHFKLEQLKPKEVVSLLLDDEDIEMKFRMKQSEKKSPDDRPQSKERKRKRDKDGESVKEGWKKVKTEVISDTANVSLDGDDSILSVDSAAPSPVSVVSVGSESNHARSLSLTPVPQDENSNDGLLIVDEASPSQSIEGDDTSPAGKSRAGVGRGMRTKQSPGAVKKTSQRIGRPRKGIAAAAMAGARAGAVAGTAAAYAAYGFNLVGKQESSSPASTTPPPSIATSEGLTSPSASTESIAGSTTSPPAKKQVFEVQATGIPEPTQDRGGTKTGDSKPQEECSASDAKVGTKTSPKQEKSASLLSNSDGTLVKNSPPKASSPGKVSLQVRPSEGTVHALRKSPDLGKELTMTKGHTQNKSILSVVSNLKAADQERMAYHISLAKSDGLSPPKESHPNPISLVKNASGQIPTSALLEESKLMVTSDPESTTSLGNAIQHKKPDNFVTVTTESQKQPGTLSMHSLKLEKQAQMSSMLQQSKPQTIGQSGELAMTSPPKSPVQYSPRRAKSPISSFYRSESPGSSGHRSKSPVSDAYNSKSPVVSVHGSKSPVNSAHGSKSPVNSAHRSKSPVSSTLGSSTAPGSNALSSKSPVSPAHGSKSPVSATLISKSPVSSTYRSKSPVSAKSPVSPAHGSKSPVSPTLISKSPVSSTHRSKSPVSAKSPVSPAHGSKSPVSATQSSKFPLGLNANSKSPSHKSPGRQSPGQVVPLDLRSKPVVTKPSATSTGPPTTIQNSS</sequence>
<feature type="domain" description="Helicase ATP-binding" evidence="13">
    <location>
        <begin position="512"/>
        <end position="685"/>
    </location>
</feature>
<dbReference type="GO" id="GO:0042393">
    <property type="term" value="F:histone binding"/>
    <property type="evidence" value="ECO:0000318"/>
    <property type="project" value="GO_Central"/>
</dbReference>
<dbReference type="Pfam" id="PF13892">
    <property type="entry name" value="DBINO"/>
    <property type="match status" value="1"/>
</dbReference>
<reference evidence="16" key="2">
    <citation type="submission" date="2021-01" db="UniProtKB">
        <authorList>
            <consortium name="EnsemblMetazoa"/>
        </authorList>
    </citation>
    <scope>IDENTIFICATION</scope>
</reference>
<comment type="domain">
    <text evidence="11">The DBINO region is involved in binding to DNA.</text>
</comment>
<feature type="compositionally biased region" description="Polar residues" evidence="12">
    <location>
        <begin position="1541"/>
        <end position="1560"/>
    </location>
</feature>
<evidence type="ECO:0000256" key="8">
    <source>
        <dbReference type="ARBA" id="ARBA00023125"/>
    </source>
</evidence>
<dbReference type="PROSITE" id="PS51413">
    <property type="entry name" value="DBINO"/>
    <property type="match status" value="1"/>
</dbReference>
<feature type="compositionally biased region" description="Low complexity" evidence="12">
    <location>
        <begin position="1930"/>
        <end position="1943"/>
    </location>
</feature>
<comment type="function">
    <text evidence="11">ATPase component of the INO80 complex which remodels chromatin by shifting nucleosomes and is involved in DNA repair.</text>
</comment>
<dbReference type="GO" id="GO:0016887">
    <property type="term" value="F:ATP hydrolysis activity"/>
    <property type="evidence" value="ECO:0000318"/>
    <property type="project" value="GO_Central"/>
</dbReference>
<dbReference type="CDD" id="cd18793">
    <property type="entry name" value="SF2_C_SNF"/>
    <property type="match status" value="1"/>
</dbReference>
<evidence type="ECO:0000256" key="5">
    <source>
        <dbReference type="ARBA" id="ARBA00022763"/>
    </source>
</evidence>
<keyword evidence="4" id="KW-0547">Nucleotide-binding</keyword>
<feature type="region of interest" description="Disordered" evidence="12">
    <location>
        <begin position="1695"/>
        <end position="1718"/>
    </location>
</feature>
<reference evidence="17" key="1">
    <citation type="submission" date="2015-02" db="EMBL/GenBank/DDBJ databases">
        <title>Genome sequencing for Strongylocentrotus purpuratus.</title>
        <authorList>
            <person name="Murali S."/>
            <person name="Liu Y."/>
            <person name="Vee V."/>
            <person name="English A."/>
            <person name="Wang M."/>
            <person name="Skinner E."/>
            <person name="Han Y."/>
            <person name="Muzny D.M."/>
            <person name="Worley K.C."/>
            <person name="Gibbs R.A."/>
        </authorList>
    </citation>
    <scope>NUCLEOTIDE SEQUENCE</scope>
</reference>
<keyword evidence="5 11" id="KW-0227">DNA damage</keyword>
<keyword evidence="6 11" id="KW-0378">Hydrolase</keyword>
<evidence type="ECO:0000256" key="4">
    <source>
        <dbReference type="ARBA" id="ARBA00022741"/>
    </source>
</evidence>
<feature type="domain" description="Helicase C-terminal" evidence="14">
    <location>
        <begin position="1168"/>
        <end position="1323"/>
    </location>
</feature>
<dbReference type="Pfam" id="PF00176">
    <property type="entry name" value="SNF2-rel_dom"/>
    <property type="match status" value="1"/>
</dbReference>
<feature type="region of interest" description="Disordered" evidence="12">
    <location>
        <begin position="207"/>
        <end position="240"/>
    </location>
</feature>
<dbReference type="OMA" id="FWKKNER"/>
<feature type="compositionally biased region" description="Low complexity" evidence="12">
    <location>
        <begin position="993"/>
        <end position="1009"/>
    </location>
</feature>
<feature type="region of interest" description="Disordered" evidence="12">
    <location>
        <begin position="1341"/>
        <end position="1373"/>
    </location>
</feature>
<dbReference type="InterPro" id="IPR000330">
    <property type="entry name" value="SNF2_N"/>
</dbReference>
<dbReference type="Pfam" id="PF00271">
    <property type="entry name" value="Helicase_C"/>
    <property type="match status" value="1"/>
</dbReference>
<dbReference type="CTD" id="54617"/>
<evidence type="ECO:0000256" key="9">
    <source>
        <dbReference type="ARBA" id="ARBA00023204"/>
    </source>
</evidence>
<feature type="compositionally biased region" description="Polar residues" evidence="12">
    <location>
        <begin position="1948"/>
        <end position="1963"/>
    </location>
</feature>
<comment type="similarity">
    <text evidence="2 11">Belongs to the SNF2/RAD54 helicase family.</text>
</comment>
<dbReference type="InterPro" id="IPR049730">
    <property type="entry name" value="SNF2/RAD54-like_C"/>
</dbReference>
<dbReference type="KEGG" id="spu:590972"/>
<dbReference type="InterPro" id="IPR001650">
    <property type="entry name" value="Helicase_C-like"/>
</dbReference>
<feature type="compositionally biased region" description="Polar residues" evidence="12">
    <location>
        <begin position="2032"/>
        <end position="2047"/>
    </location>
</feature>
<dbReference type="FunFam" id="3.40.50.10810:FF:000006">
    <property type="entry name" value="Putative DNA helicase INO80"/>
    <property type="match status" value="1"/>
</dbReference>
<dbReference type="Gene3D" id="3.40.50.10810">
    <property type="entry name" value="Tandem AAA-ATPase domain"/>
    <property type="match status" value="1"/>
</dbReference>
<evidence type="ECO:0000259" key="14">
    <source>
        <dbReference type="PROSITE" id="PS51194"/>
    </source>
</evidence>
<dbReference type="GO" id="GO:0005524">
    <property type="term" value="F:ATP binding"/>
    <property type="evidence" value="ECO:0007669"/>
    <property type="project" value="UniProtKB-UniRule"/>
</dbReference>
<feature type="compositionally biased region" description="Polar residues" evidence="12">
    <location>
        <begin position="1782"/>
        <end position="1798"/>
    </location>
</feature>
<dbReference type="PANTHER" id="PTHR45685:SF2">
    <property type="entry name" value="CHROMATIN-REMODELING ATPASE INO80"/>
    <property type="match status" value="1"/>
</dbReference>
<evidence type="ECO:0000259" key="15">
    <source>
        <dbReference type="PROSITE" id="PS51413"/>
    </source>
</evidence>
<evidence type="ECO:0000256" key="3">
    <source>
        <dbReference type="ARBA" id="ARBA00019805"/>
    </source>
</evidence>
<comment type="subcellular location">
    <subcellularLocation>
        <location evidence="1 11">Nucleus</location>
    </subcellularLocation>
</comment>
<feature type="domain" description="DBINO" evidence="15">
    <location>
        <begin position="276"/>
        <end position="401"/>
    </location>
</feature>
<dbReference type="PROSITE" id="PS51194">
    <property type="entry name" value="HELICASE_CTER"/>
    <property type="match status" value="1"/>
</dbReference>
<evidence type="ECO:0000256" key="1">
    <source>
        <dbReference type="ARBA" id="ARBA00004123"/>
    </source>
</evidence>
<evidence type="ECO:0000313" key="17">
    <source>
        <dbReference type="Proteomes" id="UP000007110"/>
    </source>
</evidence>
<feature type="region of interest" description="Disordered" evidence="12">
    <location>
        <begin position="1734"/>
        <end position="1756"/>
    </location>
</feature>
<feature type="compositionally biased region" description="Polar residues" evidence="12">
    <location>
        <begin position="1738"/>
        <end position="1747"/>
    </location>
</feature>
<feature type="region of interest" description="Disordered" evidence="12">
    <location>
        <begin position="1780"/>
        <end position="2047"/>
    </location>
</feature>
<evidence type="ECO:0000313" key="16">
    <source>
        <dbReference type="EnsemblMetazoa" id="XP_030855045"/>
    </source>
</evidence>
<feature type="region of interest" description="Disordered" evidence="12">
    <location>
        <begin position="1408"/>
        <end position="1432"/>
    </location>
</feature>
<evidence type="ECO:0000256" key="2">
    <source>
        <dbReference type="ARBA" id="ARBA00007025"/>
    </source>
</evidence>
<keyword evidence="7 11" id="KW-0067">ATP-binding</keyword>
<feature type="compositionally biased region" description="Low complexity" evidence="12">
    <location>
        <begin position="1408"/>
        <end position="1417"/>
    </location>
</feature>
<feature type="compositionally biased region" description="Basic and acidic residues" evidence="12">
    <location>
        <begin position="1341"/>
        <end position="1358"/>
    </location>
</feature>
<keyword evidence="17" id="KW-1185">Reference proteome</keyword>
<dbReference type="EC" id="3.6.4.-" evidence="11"/>
<feature type="compositionally biased region" description="Low complexity" evidence="12">
    <location>
        <begin position="1032"/>
        <end position="1044"/>
    </location>
</feature>
<dbReference type="PROSITE" id="PS51192">
    <property type="entry name" value="HELICASE_ATP_BIND_1"/>
    <property type="match status" value="1"/>
</dbReference>
<feature type="region of interest" description="Disordered" evidence="12">
    <location>
        <begin position="987"/>
        <end position="1051"/>
    </location>
</feature>
<dbReference type="SMART" id="SM00487">
    <property type="entry name" value="DEXDc"/>
    <property type="match status" value="1"/>
</dbReference>
<feature type="compositionally biased region" description="Polar residues" evidence="12">
    <location>
        <begin position="1912"/>
        <end position="1929"/>
    </location>
</feature>
<dbReference type="InParanoid" id="A0A7M7PQ07"/>
<dbReference type="GO" id="GO:0031011">
    <property type="term" value="C:Ino80 complex"/>
    <property type="evidence" value="ECO:0000318"/>
    <property type="project" value="GO_Central"/>
</dbReference>
<dbReference type="PANTHER" id="PTHR45685">
    <property type="entry name" value="HELICASE SRCAP-RELATED"/>
    <property type="match status" value="1"/>
</dbReference>
<evidence type="ECO:0000256" key="7">
    <source>
        <dbReference type="ARBA" id="ARBA00022840"/>
    </source>
</evidence>
<dbReference type="EnsemblMetazoa" id="XM_030999185">
    <property type="protein sequence ID" value="XP_030855045"/>
    <property type="gene ID" value="LOC590972"/>
</dbReference>
<accession>A0A7M7PQ07</accession>
<dbReference type="OrthoDB" id="448448at2759"/>
<proteinExistence type="inferred from homology"/>
<feature type="compositionally biased region" description="Low complexity" evidence="12">
    <location>
        <begin position="1968"/>
        <end position="1979"/>
    </location>
</feature>
<evidence type="ECO:0000256" key="6">
    <source>
        <dbReference type="ARBA" id="ARBA00022801"/>
    </source>
</evidence>
<evidence type="ECO:0000256" key="10">
    <source>
        <dbReference type="ARBA" id="ARBA00023242"/>
    </source>
</evidence>
<feature type="compositionally biased region" description="Polar residues" evidence="12">
    <location>
        <begin position="1861"/>
        <end position="1903"/>
    </location>
</feature>
<dbReference type="SMART" id="SM00490">
    <property type="entry name" value="HELICc"/>
    <property type="match status" value="1"/>
</dbReference>
<dbReference type="RefSeq" id="XP_030855045.1">
    <property type="nucleotide sequence ID" value="XM_030999185.1"/>
</dbReference>
<dbReference type="InterPro" id="IPR038718">
    <property type="entry name" value="SNF2-like_sf"/>
</dbReference>
<dbReference type="SUPFAM" id="SSF52540">
    <property type="entry name" value="P-loop containing nucleoside triphosphate hydrolases"/>
    <property type="match status" value="2"/>
</dbReference>
<keyword evidence="10" id="KW-0539">Nucleus</keyword>
<comment type="subunit">
    <text evidence="11">Component of the INO80 chromatin-remodeling complex.</text>
</comment>
<keyword evidence="8 11" id="KW-0238">DNA-binding</keyword>
<keyword evidence="9 11" id="KW-0234">DNA repair</keyword>
<evidence type="ECO:0000256" key="11">
    <source>
        <dbReference type="RuleBase" id="RU368001"/>
    </source>
</evidence>
<organism evidence="16 17">
    <name type="scientific">Strongylocentrotus purpuratus</name>
    <name type="common">Purple sea urchin</name>
    <dbReference type="NCBI Taxonomy" id="7668"/>
    <lineage>
        <taxon>Eukaryota</taxon>
        <taxon>Metazoa</taxon>
        <taxon>Echinodermata</taxon>
        <taxon>Eleutherozoa</taxon>
        <taxon>Echinozoa</taxon>
        <taxon>Echinoidea</taxon>
        <taxon>Euechinoidea</taxon>
        <taxon>Echinacea</taxon>
        <taxon>Camarodonta</taxon>
        <taxon>Echinidea</taxon>
        <taxon>Strongylocentrotidae</taxon>
        <taxon>Strongylocentrotus</taxon>
    </lineage>
</organism>
<evidence type="ECO:0000259" key="13">
    <source>
        <dbReference type="PROSITE" id="PS51192"/>
    </source>
</evidence>
<feature type="region of interest" description="Disordered" evidence="12">
    <location>
        <begin position="1444"/>
        <end position="1489"/>
    </location>
</feature>
<dbReference type="GO" id="GO:0003677">
    <property type="term" value="F:DNA binding"/>
    <property type="evidence" value="ECO:0007669"/>
    <property type="project" value="UniProtKB-UniRule"/>
</dbReference>
<feature type="compositionally biased region" description="Basic and acidic residues" evidence="12">
    <location>
        <begin position="1578"/>
        <end position="1593"/>
    </location>
</feature>
<feature type="region of interest" description="Disordered" evidence="12">
    <location>
        <begin position="1522"/>
        <end position="1671"/>
    </location>
</feature>
<dbReference type="GO" id="GO:0006281">
    <property type="term" value="P:DNA repair"/>
    <property type="evidence" value="ECO:0000318"/>
    <property type="project" value="GO_Central"/>
</dbReference>
<name>A0A7M7PQ07_STRPU</name>
<dbReference type="InterPro" id="IPR020838">
    <property type="entry name" value="DBINO"/>
</dbReference>
<dbReference type="Proteomes" id="UP000007110">
    <property type="component" value="Unassembled WGS sequence"/>
</dbReference>
<feature type="compositionally biased region" description="Polar residues" evidence="12">
    <location>
        <begin position="1420"/>
        <end position="1432"/>
    </location>
</feature>
<evidence type="ECO:0000256" key="12">
    <source>
        <dbReference type="SAM" id="MobiDB-lite"/>
    </source>
</evidence>
<comment type="catalytic activity">
    <reaction evidence="11">
        <text>ATP + H2O = ADP + phosphate + H(+)</text>
        <dbReference type="Rhea" id="RHEA:13065"/>
        <dbReference type="ChEBI" id="CHEBI:15377"/>
        <dbReference type="ChEBI" id="CHEBI:15378"/>
        <dbReference type="ChEBI" id="CHEBI:30616"/>
        <dbReference type="ChEBI" id="CHEBI:43474"/>
        <dbReference type="ChEBI" id="CHEBI:456216"/>
    </reaction>
</comment>
<dbReference type="InterPro" id="IPR027417">
    <property type="entry name" value="P-loop_NTPase"/>
</dbReference>
<protein>
    <recommendedName>
        <fullName evidence="3 11">Chromatin-remodeling ATPase INO80</fullName>
        <ecNumber evidence="11">3.6.4.-</ecNumber>
    </recommendedName>
</protein>
<feature type="compositionally biased region" description="Polar residues" evidence="12">
    <location>
        <begin position="1822"/>
        <end position="1836"/>
    </location>
</feature>
<feature type="compositionally biased region" description="Basic and acidic residues" evidence="12">
    <location>
        <begin position="218"/>
        <end position="233"/>
    </location>
</feature>
<feature type="compositionally biased region" description="Polar residues" evidence="12">
    <location>
        <begin position="1984"/>
        <end position="2004"/>
    </location>
</feature>
<dbReference type="GeneID" id="590972"/>
<dbReference type="Gene3D" id="3.40.50.300">
    <property type="entry name" value="P-loop containing nucleotide triphosphate hydrolases"/>
    <property type="match status" value="1"/>
</dbReference>
<dbReference type="InterPro" id="IPR014001">
    <property type="entry name" value="Helicase_ATP-bd"/>
</dbReference>
<dbReference type="GO" id="GO:0006338">
    <property type="term" value="P:chromatin remodeling"/>
    <property type="evidence" value="ECO:0000318"/>
    <property type="project" value="GO_Central"/>
</dbReference>
<dbReference type="InterPro" id="IPR050520">
    <property type="entry name" value="INO80/SWR1_helicase"/>
</dbReference>
<feature type="compositionally biased region" description="Polar residues" evidence="12">
    <location>
        <begin position="1613"/>
        <end position="1626"/>
    </location>
</feature>